<keyword evidence="5" id="KW-0408">Iron</keyword>
<evidence type="ECO:0000259" key="6">
    <source>
        <dbReference type="PROSITE" id="PS51471"/>
    </source>
</evidence>
<keyword evidence="4" id="KW-0560">Oxidoreductase</keyword>
<keyword evidence="2" id="KW-0479">Metal-binding</keyword>
<dbReference type="PROSITE" id="PS51471">
    <property type="entry name" value="FE2OG_OXY"/>
    <property type="match status" value="1"/>
</dbReference>
<protein>
    <submittedName>
        <fullName evidence="7">Procollagen-proline 4-dioxygenase</fullName>
    </submittedName>
</protein>
<name>A0ABR1FRS3_AURAN</name>
<keyword evidence="8" id="KW-1185">Reference proteome</keyword>
<dbReference type="InterPro" id="IPR005123">
    <property type="entry name" value="Oxoglu/Fe-dep_dioxygenase_dom"/>
</dbReference>
<comment type="caution">
    <text evidence="7">The sequence shown here is derived from an EMBL/GenBank/DDBJ whole genome shotgun (WGS) entry which is preliminary data.</text>
</comment>
<reference evidence="7 8" key="1">
    <citation type="submission" date="2024-03" db="EMBL/GenBank/DDBJ databases">
        <title>Aureococcus anophagefferens CCMP1851 and Kratosvirus quantuckense: Draft genome of a second virus-susceptible host strain in the model system.</title>
        <authorList>
            <person name="Chase E."/>
            <person name="Truchon A.R."/>
            <person name="Schepens W."/>
            <person name="Wilhelm S.W."/>
        </authorList>
    </citation>
    <scope>NUCLEOTIDE SEQUENCE [LARGE SCALE GENOMIC DNA]</scope>
    <source>
        <strain evidence="7 8">CCMP1851</strain>
    </source>
</reference>
<dbReference type="InterPro" id="IPR044862">
    <property type="entry name" value="Pro_4_hyd_alph_FE2OG_OXY"/>
</dbReference>
<dbReference type="SMART" id="SM00702">
    <property type="entry name" value="P4Hc"/>
    <property type="match status" value="1"/>
</dbReference>
<evidence type="ECO:0000256" key="5">
    <source>
        <dbReference type="ARBA" id="ARBA00023004"/>
    </source>
</evidence>
<evidence type="ECO:0000256" key="4">
    <source>
        <dbReference type="ARBA" id="ARBA00023002"/>
    </source>
</evidence>
<keyword evidence="3" id="KW-0223">Dioxygenase</keyword>
<evidence type="ECO:0000256" key="2">
    <source>
        <dbReference type="ARBA" id="ARBA00022723"/>
    </source>
</evidence>
<accession>A0ABR1FRS3</accession>
<feature type="domain" description="Fe2OG dioxygenase" evidence="6">
    <location>
        <begin position="221"/>
        <end position="333"/>
    </location>
</feature>
<evidence type="ECO:0000313" key="7">
    <source>
        <dbReference type="EMBL" id="KAK7236820.1"/>
    </source>
</evidence>
<dbReference type="Pfam" id="PF13640">
    <property type="entry name" value="2OG-FeII_Oxy_3"/>
    <property type="match status" value="1"/>
</dbReference>
<organism evidence="7 8">
    <name type="scientific">Aureococcus anophagefferens</name>
    <name type="common">Harmful bloom alga</name>
    <dbReference type="NCBI Taxonomy" id="44056"/>
    <lineage>
        <taxon>Eukaryota</taxon>
        <taxon>Sar</taxon>
        <taxon>Stramenopiles</taxon>
        <taxon>Ochrophyta</taxon>
        <taxon>Pelagophyceae</taxon>
        <taxon>Pelagomonadales</taxon>
        <taxon>Pelagomonadaceae</taxon>
        <taxon>Aureococcus</taxon>
    </lineage>
</organism>
<dbReference type="InterPro" id="IPR006620">
    <property type="entry name" value="Pro_4_hyd_alph"/>
</dbReference>
<sequence length="365" mass="37959">MALAADEPDEVLLARLHGKRAVALMAKGCLGALSGPSPGPVDTTAALGCVAQRLAGWLAELRGSLLLELEAGEAMRSGTSATGLAAAGTSDRDRDSAVDAIADCDERGAALVFEAAAALGAMDAVVAEDLEGAPWVRCVAKRAEPLLAFAIRETRTARAKKEALADAWVDKACASAPPPADGARRRTLVNGTGAAAVLVDGFATEKECAHLKAATMHNLTAATEPLNVVRYGPGDAYPGHCDGSCDGTPYLPGGRVASVVVYCEAAAAGGDVVFPGAGVRPQSPAPGSALFLGYRDERDHSPSLHLMDGGLTRHAGCEVTAGEKWVLTLFLRDGVDNYWRQWWAFDTYGRPAQWWHAGGADFTPL</sequence>
<evidence type="ECO:0000313" key="8">
    <source>
        <dbReference type="Proteomes" id="UP001363151"/>
    </source>
</evidence>
<dbReference type="EMBL" id="JBBJCI010000256">
    <property type="protein sequence ID" value="KAK7236820.1"/>
    <property type="molecule type" value="Genomic_DNA"/>
</dbReference>
<comment type="cofactor">
    <cofactor evidence="1">
        <name>L-ascorbate</name>
        <dbReference type="ChEBI" id="CHEBI:38290"/>
    </cofactor>
</comment>
<dbReference type="PANTHER" id="PTHR10869">
    <property type="entry name" value="PROLYL 4-HYDROXYLASE ALPHA SUBUNIT"/>
    <property type="match status" value="1"/>
</dbReference>
<proteinExistence type="predicted"/>
<evidence type="ECO:0000256" key="1">
    <source>
        <dbReference type="ARBA" id="ARBA00001961"/>
    </source>
</evidence>
<evidence type="ECO:0000256" key="3">
    <source>
        <dbReference type="ARBA" id="ARBA00022964"/>
    </source>
</evidence>
<dbReference type="InterPro" id="IPR045054">
    <property type="entry name" value="P4HA-like"/>
</dbReference>
<dbReference type="Proteomes" id="UP001363151">
    <property type="component" value="Unassembled WGS sequence"/>
</dbReference>
<dbReference type="Gene3D" id="2.60.120.620">
    <property type="entry name" value="q2cbj1_9rhob like domain"/>
    <property type="match status" value="1"/>
</dbReference>
<dbReference type="PANTHER" id="PTHR10869:SF226">
    <property type="entry name" value="PROLYL 4-HYDROXYLASE ALPHA SUBUNIT DOMAIN-CONTAINING PROTEIN"/>
    <property type="match status" value="1"/>
</dbReference>
<gene>
    <name evidence="7" type="ORF">SO694_00092018</name>
</gene>